<proteinExistence type="predicted"/>
<dbReference type="InterPro" id="IPR050122">
    <property type="entry name" value="RTK"/>
</dbReference>
<dbReference type="PANTHER" id="PTHR24416">
    <property type="entry name" value="TYROSINE-PROTEIN KINASE RECEPTOR"/>
    <property type="match status" value="1"/>
</dbReference>
<dbReference type="Pfam" id="PF07714">
    <property type="entry name" value="PK_Tyr_Ser-Thr"/>
    <property type="match status" value="1"/>
</dbReference>
<dbReference type="PANTHER" id="PTHR24416:SF611">
    <property type="entry name" value="TYROSINE-PROTEIN KINASE TRANSMEMBRANE RECEPTOR ROR"/>
    <property type="match status" value="1"/>
</dbReference>
<protein>
    <recommendedName>
        <fullName evidence="1">Serine-threonine/tyrosine-protein kinase catalytic domain-containing protein</fullName>
    </recommendedName>
</protein>
<dbReference type="Gene3D" id="1.10.510.10">
    <property type="entry name" value="Transferase(Phosphotransferase) domain 1"/>
    <property type="match status" value="1"/>
</dbReference>
<dbReference type="GO" id="GO:0005886">
    <property type="term" value="C:plasma membrane"/>
    <property type="evidence" value="ECO:0007669"/>
    <property type="project" value="TreeGrafter"/>
</dbReference>
<dbReference type="InterPro" id="IPR001245">
    <property type="entry name" value="Ser-Thr/Tyr_kinase_cat_dom"/>
</dbReference>
<dbReference type="PRINTS" id="PR00109">
    <property type="entry name" value="TYRKINASE"/>
</dbReference>
<dbReference type="GO" id="GO:0043235">
    <property type="term" value="C:receptor complex"/>
    <property type="evidence" value="ECO:0007669"/>
    <property type="project" value="TreeGrafter"/>
</dbReference>
<accession>A0A1X7VCK2</accession>
<evidence type="ECO:0000259" key="1">
    <source>
        <dbReference type="Pfam" id="PF07714"/>
    </source>
</evidence>
<dbReference type="SUPFAM" id="SSF56112">
    <property type="entry name" value="Protein kinase-like (PK-like)"/>
    <property type="match status" value="1"/>
</dbReference>
<dbReference type="GO" id="GO:0004714">
    <property type="term" value="F:transmembrane receptor protein tyrosine kinase activity"/>
    <property type="evidence" value="ECO:0007669"/>
    <property type="project" value="TreeGrafter"/>
</dbReference>
<feature type="domain" description="Serine-threonine/tyrosine-protein kinase catalytic" evidence="1">
    <location>
        <begin position="24"/>
        <end position="93"/>
    </location>
</feature>
<dbReference type="EnsemblMetazoa" id="Aqu2.1.37723_001">
    <property type="protein sequence ID" value="Aqu2.1.37723_001"/>
    <property type="gene ID" value="Aqu2.1.37723"/>
</dbReference>
<dbReference type="OrthoDB" id="28230at2759"/>
<dbReference type="GO" id="GO:0007169">
    <property type="term" value="P:cell surface receptor protein tyrosine kinase signaling pathway"/>
    <property type="evidence" value="ECO:0007669"/>
    <property type="project" value="TreeGrafter"/>
</dbReference>
<reference evidence="2" key="1">
    <citation type="submission" date="2017-05" db="UniProtKB">
        <authorList>
            <consortium name="EnsemblMetazoa"/>
        </authorList>
    </citation>
    <scope>IDENTIFICATION</scope>
</reference>
<organism evidence="2">
    <name type="scientific">Amphimedon queenslandica</name>
    <name type="common">Sponge</name>
    <dbReference type="NCBI Taxonomy" id="400682"/>
    <lineage>
        <taxon>Eukaryota</taxon>
        <taxon>Metazoa</taxon>
        <taxon>Porifera</taxon>
        <taxon>Demospongiae</taxon>
        <taxon>Heteroscleromorpha</taxon>
        <taxon>Haplosclerida</taxon>
        <taxon>Niphatidae</taxon>
        <taxon>Amphimedon</taxon>
    </lineage>
</organism>
<sequence>SCGVSCSRCLDSSCCTECQLGYEWSYGVLCWEVFSAGKIPYPGMDPIGLVELLDGGQRLSCPHNEACSEDIYSLMQQCWAESPDDRPLFSDLVGSVNALIMPLAPYLIVSNDSTFQLNHDHIYY</sequence>
<name>A0A1X7VCK2_AMPQE</name>
<evidence type="ECO:0000313" key="2">
    <source>
        <dbReference type="EnsemblMetazoa" id="Aqu2.1.37723_001"/>
    </source>
</evidence>
<dbReference type="AlphaFoldDB" id="A0A1X7VCK2"/>
<dbReference type="InParanoid" id="A0A1X7VCK2"/>
<dbReference type="InterPro" id="IPR011009">
    <property type="entry name" value="Kinase-like_dom_sf"/>
</dbReference>